<feature type="compositionally biased region" description="Low complexity" evidence="1">
    <location>
        <begin position="106"/>
        <end position="118"/>
    </location>
</feature>
<feature type="region of interest" description="Disordered" evidence="1">
    <location>
        <begin position="106"/>
        <end position="143"/>
    </location>
</feature>
<evidence type="ECO:0000313" key="2">
    <source>
        <dbReference type="EMBL" id="GHG38044.1"/>
    </source>
</evidence>
<dbReference type="Proteomes" id="UP000619355">
    <property type="component" value="Unassembled WGS sequence"/>
</dbReference>
<gene>
    <name evidence="2" type="ORF">GCM10018980_10410</name>
</gene>
<evidence type="ECO:0000313" key="3">
    <source>
        <dbReference type="Proteomes" id="UP000619355"/>
    </source>
</evidence>
<keyword evidence="3" id="KW-1185">Reference proteome</keyword>
<dbReference type="EMBL" id="BNBF01000002">
    <property type="protein sequence ID" value="GHG38044.1"/>
    <property type="molecule type" value="Genomic_DNA"/>
</dbReference>
<accession>A0A919EU00</accession>
<protein>
    <submittedName>
        <fullName evidence="2">Uncharacterized protein</fullName>
    </submittedName>
</protein>
<dbReference type="AlphaFoldDB" id="A0A919EU00"/>
<name>A0A919EU00_9ACTN</name>
<evidence type="ECO:0000256" key="1">
    <source>
        <dbReference type="SAM" id="MobiDB-lite"/>
    </source>
</evidence>
<comment type="caution">
    <text evidence="2">The sequence shown here is derived from an EMBL/GenBank/DDBJ whole genome shotgun (WGS) entry which is preliminary data.</text>
</comment>
<feature type="region of interest" description="Disordered" evidence="1">
    <location>
        <begin position="1"/>
        <end position="30"/>
    </location>
</feature>
<reference evidence="3" key="1">
    <citation type="journal article" date="2019" name="Int. J. Syst. Evol. Microbiol.">
        <title>The Global Catalogue of Microorganisms (GCM) 10K type strain sequencing project: providing services to taxonomists for standard genome sequencing and annotation.</title>
        <authorList>
            <consortium name="The Broad Institute Genomics Platform"/>
            <consortium name="The Broad Institute Genome Sequencing Center for Infectious Disease"/>
            <person name="Wu L."/>
            <person name="Ma J."/>
        </authorList>
    </citation>
    <scope>NUCLEOTIDE SEQUENCE [LARGE SCALE GENOMIC DNA]</scope>
    <source>
        <strain evidence="3">JCM 4253</strain>
    </source>
</reference>
<proteinExistence type="predicted"/>
<sequence>MSRRAPAPYDSARRSRASGSAARPSGTFSQKIQCQETCSVRLPPMSGPEATASPLTAPQMPYTVPRLAAGTAAVSRVSVSGIITAAPTPWTARAAIREPMPGARAAAAEAAVNTASPAMKRRRRPKRSPSAAPNISRTAKVSV</sequence>
<organism evidence="2 3">
    <name type="scientific">Streptomyces capoamus</name>
    <dbReference type="NCBI Taxonomy" id="68183"/>
    <lineage>
        <taxon>Bacteria</taxon>
        <taxon>Bacillati</taxon>
        <taxon>Actinomycetota</taxon>
        <taxon>Actinomycetes</taxon>
        <taxon>Kitasatosporales</taxon>
        <taxon>Streptomycetaceae</taxon>
        <taxon>Streptomyces</taxon>
    </lineage>
</organism>